<feature type="compositionally biased region" description="Basic and acidic residues" evidence="1">
    <location>
        <begin position="247"/>
        <end position="257"/>
    </location>
</feature>
<accession>A0A6P5ZCP4</accession>
<feature type="compositionally biased region" description="Basic and acidic residues" evidence="1">
    <location>
        <begin position="78"/>
        <end position="98"/>
    </location>
</feature>
<feature type="compositionally biased region" description="Basic residues" evidence="1">
    <location>
        <begin position="125"/>
        <end position="136"/>
    </location>
</feature>
<dbReference type="RefSeq" id="XP_022750618.1">
    <property type="nucleotide sequence ID" value="XM_022894883.1"/>
</dbReference>
<evidence type="ECO:0000313" key="3">
    <source>
        <dbReference type="RefSeq" id="XP_022750618.1"/>
    </source>
</evidence>
<name>A0A6P5ZCP4_DURZI</name>
<feature type="compositionally biased region" description="Basic and acidic residues" evidence="1">
    <location>
        <begin position="111"/>
        <end position="124"/>
    </location>
</feature>
<evidence type="ECO:0000313" key="2">
    <source>
        <dbReference type="Proteomes" id="UP000515121"/>
    </source>
</evidence>
<feature type="region of interest" description="Disordered" evidence="1">
    <location>
        <begin position="34"/>
        <end position="289"/>
    </location>
</feature>
<dbReference type="KEGG" id="dzi:111299601"/>
<organism evidence="2 3">
    <name type="scientific">Durio zibethinus</name>
    <name type="common">Durian</name>
    <dbReference type="NCBI Taxonomy" id="66656"/>
    <lineage>
        <taxon>Eukaryota</taxon>
        <taxon>Viridiplantae</taxon>
        <taxon>Streptophyta</taxon>
        <taxon>Embryophyta</taxon>
        <taxon>Tracheophyta</taxon>
        <taxon>Spermatophyta</taxon>
        <taxon>Magnoliopsida</taxon>
        <taxon>eudicotyledons</taxon>
        <taxon>Gunneridae</taxon>
        <taxon>Pentapetalae</taxon>
        <taxon>rosids</taxon>
        <taxon>malvids</taxon>
        <taxon>Malvales</taxon>
        <taxon>Malvaceae</taxon>
        <taxon>Helicteroideae</taxon>
        <taxon>Durio</taxon>
    </lineage>
</organism>
<feature type="compositionally biased region" description="Basic and acidic residues" evidence="1">
    <location>
        <begin position="54"/>
        <end position="66"/>
    </location>
</feature>
<feature type="compositionally biased region" description="Polar residues" evidence="1">
    <location>
        <begin position="273"/>
        <end position="289"/>
    </location>
</feature>
<feature type="compositionally biased region" description="Basic and acidic residues" evidence="1">
    <location>
        <begin position="168"/>
        <end position="210"/>
    </location>
</feature>
<dbReference type="Proteomes" id="UP000515121">
    <property type="component" value="Unplaced"/>
</dbReference>
<feature type="compositionally biased region" description="Polar residues" evidence="1">
    <location>
        <begin position="225"/>
        <end position="239"/>
    </location>
</feature>
<feature type="compositionally biased region" description="Basic and acidic residues" evidence="1">
    <location>
        <begin position="34"/>
        <end position="47"/>
    </location>
</feature>
<feature type="compositionally biased region" description="Basic and acidic residues" evidence="1">
    <location>
        <begin position="137"/>
        <end position="152"/>
    </location>
</feature>
<gene>
    <name evidence="3" type="primary">LOC111299601</name>
</gene>
<sequence>MEESTKINRKKNLPSVPSNYVSLLQLKERWIKEKERKQKGKEEKEEPQQEQEEKETKVEERVHYDVAGRGSSKNGHFRRCDSENVKHVSEGKSREEKIAAGSAVSESEDVEKEKKGEELKNEKTKKMKKRWKKNKKNEKEEKARTDNEREEVVGPAVNPPLPASMENNKGEEEVIGHEVHAPKLARAEARRESQQRIMPKTDGHTSEIGRKFSAMSIKGEIRTGDYSSYDRQNGNSGNRVLNRRYYGKFDRRREQNQRNEGMVWVKKGEVSDGNVSGIQSSSCSSKELD</sequence>
<keyword evidence="2" id="KW-1185">Reference proteome</keyword>
<dbReference type="GeneID" id="111299601"/>
<reference evidence="3" key="1">
    <citation type="submission" date="2025-08" db="UniProtKB">
        <authorList>
            <consortium name="RefSeq"/>
        </authorList>
    </citation>
    <scope>IDENTIFICATION</scope>
    <source>
        <tissue evidence="3">Fruit stalk</tissue>
    </source>
</reference>
<protein>
    <submittedName>
        <fullName evidence="3">Protein MNN4-like</fullName>
    </submittedName>
</protein>
<evidence type="ECO:0000256" key="1">
    <source>
        <dbReference type="SAM" id="MobiDB-lite"/>
    </source>
</evidence>
<dbReference type="AlphaFoldDB" id="A0A6P5ZCP4"/>
<proteinExistence type="predicted"/>
<dbReference type="OrthoDB" id="1699474at2759"/>